<keyword evidence="3 5" id="KW-0238">DNA-binding</keyword>
<dbReference type="InterPro" id="IPR050090">
    <property type="entry name" value="Tyrosine_recombinase_XerCD"/>
</dbReference>
<gene>
    <name evidence="8" type="ORF">GCM10022211_14680</name>
</gene>
<dbReference type="Proteomes" id="UP001501310">
    <property type="component" value="Unassembled WGS sequence"/>
</dbReference>
<protein>
    <submittedName>
        <fullName evidence="8">Site-specific integrase</fullName>
    </submittedName>
</protein>
<dbReference type="InterPro" id="IPR011010">
    <property type="entry name" value="DNA_brk_join_enz"/>
</dbReference>
<evidence type="ECO:0000259" key="6">
    <source>
        <dbReference type="PROSITE" id="PS51898"/>
    </source>
</evidence>
<evidence type="ECO:0000256" key="5">
    <source>
        <dbReference type="PROSITE-ProRule" id="PRU01248"/>
    </source>
</evidence>
<dbReference type="RefSeq" id="WP_344709526.1">
    <property type="nucleotide sequence ID" value="NZ_BAAAZD010000001.1"/>
</dbReference>
<evidence type="ECO:0000313" key="9">
    <source>
        <dbReference type="Proteomes" id="UP001501310"/>
    </source>
</evidence>
<dbReference type="InterPro" id="IPR044068">
    <property type="entry name" value="CB"/>
</dbReference>
<feature type="domain" description="Tyr recombinase" evidence="6">
    <location>
        <begin position="214"/>
        <end position="414"/>
    </location>
</feature>
<dbReference type="InterPro" id="IPR002104">
    <property type="entry name" value="Integrase_catalytic"/>
</dbReference>
<keyword evidence="2" id="KW-0229">DNA integration</keyword>
<comment type="caution">
    <text evidence="8">The sequence shown here is derived from an EMBL/GenBank/DDBJ whole genome shotgun (WGS) entry which is preliminary data.</text>
</comment>
<organism evidence="8 9">
    <name type="scientific">Sphingomonas humi</name>
    <dbReference type="NCBI Taxonomy" id="335630"/>
    <lineage>
        <taxon>Bacteria</taxon>
        <taxon>Pseudomonadati</taxon>
        <taxon>Pseudomonadota</taxon>
        <taxon>Alphaproteobacteria</taxon>
        <taxon>Sphingomonadales</taxon>
        <taxon>Sphingomonadaceae</taxon>
        <taxon>Sphingomonas</taxon>
    </lineage>
</organism>
<dbReference type="InterPro" id="IPR013762">
    <property type="entry name" value="Integrase-like_cat_sf"/>
</dbReference>
<dbReference type="SUPFAM" id="SSF56349">
    <property type="entry name" value="DNA breaking-rejoining enzymes"/>
    <property type="match status" value="1"/>
</dbReference>
<sequence length="456" mass="51942">MSNASHSRSGAAYTSIQRLNDDLQIAQRADQRKGTWYLHRLGPNWIRRSLGTSDIREARAKAFEAHRLWYDDPAADWMAALGTSRLQVSFKHLAEDWLKTQTKDYDYKAAVVRKFLIPFFHDERNVGNVGAIDDALLDDYKVWRLNFWKQAPASALRSTKAGSKRSKHYGVPSATTLNRESPTLRQILNYAAKKGHFKNRPVPVLAVEIGKANPRPAFLGGDFDRFAAEAETWIAEASDGKHRQRLQLLADWIWVGRYTGIRLPHEADKLTWGDVRLDTKLLHIAENTKTGRRDVPLNDEAASRLTEMRGRRSKFLSMAKRKFNNAECVFVQEDGTPFRDLGGLFNELLKRCNFPTRTDGAAYSPYSLRHTFATFSLAEGMTGDHVAEIMGTSVKMLNTHYKHGTIEQTRRYLEEHRRALEVDTAHAAAPLTLDIVDIDELPQGDWRRKRLVLSPS</sequence>
<proteinExistence type="inferred from homology"/>
<keyword evidence="9" id="KW-1185">Reference proteome</keyword>
<dbReference type="EMBL" id="BAAAZD010000001">
    <property type="protein sequence ID" value="GAA4003876.1"/>
    <property type="molecule type" value="Genomic_DNA"/>
</dbReference>
<evidence type="ECO:0000313" key="8">
    <source>
        <dbReference type="EMBL" id="GAA4003876.1"/>
    </source>
</evidence>
<evidence type="ECO:0000256" key="1">
    <source>
        <dbReference type="ARBA" id="ARBA00008857"/>
    </source>
</evidence>
<dbReference type="PROSITE" id="PS51898">
    <property type="entry name" value="TYR_RECOMBINASE"/>
    <property type="match status" value="1"/>
</dbReference>
<evidence type="ECO:0000256" key="3">
    <source>
        <dbReference type="ARBA" id="ARBA00023125"/>
    </source>
</evidence>
<dbReference type="PANTHER" id="PTHR30349:SF41">
    <property type="entry name" value="INTEGRASE_RECOMBINASE PROTEIN MJ0367-RELATED"/>
    <property type="match status" value="1"/>
</dbReference>
<keyword evidence="4" id="KW-0233">DNA recombination</keyword>
<dbReference type="Pfam" id="PF00589">
    <property type="entry name" value="Phage_integrase"/>
    <property type="match status" value="1"/>
</dbReference>
<evidence type="ECO:0000256" key="2">
    <source>
        <dbReference type="ARBA" id="ARBA00022908"/>
    </source>
</evidence>
<comment type="similarity">
    <text evidence="1">Belongs to the 'phage' integrase family.</text>
</comment>
<accession>A0ABP7RY07</accession>
<dbReference type="PROSITE" id="PS51900">
    <property type="entry name" value="CB"/>
    <property type="match status" value="1"/>
</dbReference>
<evidence type="ECO:0000259" key="7">
    <source>
        <dbReference type="PROSITE" id="PS51900"/>
    </source>
</evidence>
<evidence type="ECO:0000256" key="4">
    <source>
        <dbReference type="ARBA" id="ARBA00023172"/>
    </source>
</evidence>
<feature type="domain" description="Core-binding (CB)" evidence="7">
    <location>
        <begin position="88"/>
        <end position="192"/>
    </location>
</feature>
<reference evidence="9" key="1">
    <citation type="journal article" date="2019" name="Int. J. Syst. Evol. Microbiol.">
        <title>The Global Catalogue of Microorganisms (GCM) 10K type strain sequencing project: providing services to taxonomists for standard genome sequencing and annotation.</title>
        <authorList>
            <consortium name="The Broad Institute Genomics Platform"/>
            <consortium name="The Broad Institute Genome Sequencing Center for Infectious Disease"/>
            <person name="Wu L."/>
            <person name="Ma J."/>
        </authorList>
    </citation>
    <scope>NUCLEOTIDE SEQUENCE [LARGE SCALE GENOMIC DNA]</scope>
    <source>
        <strain evidence="9">JCM 16603</strain>
    </source>
</reference>
<dbReference type="Gene3D" id="1.10.443.10">
    <property type="entry name" value="Intergrase catalytic core"/>
    <property type="match status" value="1"/>
</dbReference>
<dbReference type="PANTHER" id="PTHR30349">
    <property type="entry name" value="PHAGE INTEGRASE-RELATED"/>
    <property type="match status" value="1"/>
</dbReference>
<name>A0ABP7RY07_9SPHN</name>